<keyword evidence="6" id="KW-1185">Reference proteome</keyword>
<reference evidence="5" key="1">
    <citation type="submission" date="2006-10" db="EMBL/GenBank/DDBJ databases">
        <authorList>
            <person name="Amadeo P."/>
            <person name="Zhao Q."/>
            <person name="Wortman J."/>
            <person name="Fraser-Liggett C."/>
            <person name="Carlton J."/>
        </authorList>
    </citation>
    <scope>NUCLEOTIDE SEQUENCE</scope>
    <source>
        <strain evidence="5">G3</strain>
    </source>
</reference>
<feature type="repeat" description="ANK" evidence="3">
    <location>
        <begin position="348"/>
        <end position="380"/>
    </location>
</feature>
<evidence type="ECO:0000256" key="2">
    <source>
        <dbReference type="ARBA" id="ARBA00023043"/>
    </source>
</evidence>
<evidence type="ECO:0000313" key="5">
    <source>
        <dbReference type="EMBL" id="EAY10555.1"/>
    </source>
</evidence>
<accession>A2E9Z3</accession>
<gene>
    <name evidence="5" type="ORF">TVAG_184570</name>
</gene>
<dbReference type="PANTHER" id="PTHR24188:SF29">
    <property type="entry name" value="GH09064P"/>
    <property type="match status" value="1"/>
</dbReference>
<dbReference type="PANTHER" id="PTHR24188">
    <property type="entry name" value="ANKYRIN REPEAT PROTEIN"/>
    <property type="match status" value="1"/>
</dbReference>
<dbReference type="KEGG" id="tva:4768490"/>
<evidence type="ECO:0000256" key="4">
    <source>
        <dbReference type="SAM" id="MobiDB-lite"/>
    </source>
</evidence>
<dbReference type="Pfam" id="PF12796">
    <property type="entry name" value="Ank_2"/>
    <property type="match status" value="2"/>
</dbReference>
<feature type="repeat" description="ANK" evidence="3">
    <location>
        <begin position="315"/>
        <end position="347"/>
    </location>
</feature>
<dbReference type="InterPro" id="IPR002110">
    <property type="entry name" value="Ankyrin_rpt"/>
</dbReference>
<dbReference type="PROSITE" id="PS50297">
    <property type="entry name" value="ANK_REP_REGION"/>
    <property type="match status" value="3"/>
</dbReference>
<proteinExistence type="predicted"/>
<organism evidence="5 6">
    <name type="scientific">Trichomonas vaginalis (strain ATCC PRA-98 / G3)</name>
    <dbReference type="NCBI Taxonomy" id="412133"/>
    <lineage>
        <taxon>Eukaryota</taxon>
        <taxon>Metamonada</taxon>
        <taxon>Parabasalia</taxon>
        <taxon>Trichomonadida</taxon>
        <taxon>Trichomonadidae</taxon>
        <taxon>Trichomonas</taxon>
    </lineage>
</organism>
<name>A2E9Z3_TRIV3</name>
<dbReference type="Gene3D" id="1.25.40.20">
    <property type="entry name" value="Ankyrin repeat-containing domain"/>
    <property type="match status" value="2"/>
</dbReference>
<dbReference type="SMART" id="SM00248">
    <property type="entry name" value="ANK"/>
    <property type="match status" value="5"/>
</dbReference>
<dbReference type="SUPFAM" id="SSF48403">
    <property type="entry name" value="Ankyrin repeat"/>
    <property type="match status" value="1"/>
</dbReference>
<dbReference type="EMBL" id="DS113336">
    <property type="protein sequence ID" value="EAY10555.1"/>
    <property type="molecule type" value="Genomic_DNA"/>
</dbReference>
<dbReference type="eggNOG" id="KOG4177">
    <property type="taxonomic scope" value="Eukaryota"/>
</dbReference>
<dbReference type="PROSITE" id="PS50088">
    <property type="entry name" value="ANK_REPEAT"/>
    <property type="match status" value="3"/>
</dbReference>
<reference evidence="5" key="2">
    <citation type="journal article" date="2007" name="Science">
        <title>Draft genome sequence of the sexually transmitted pathogen Trichomonas vaginalis.</title>
        <authorList>
            <person name="Carlton J.M."/>
            <person name="Hirt R.P."/>
            <person name="Silva J.C."/>
            <person name="Delcher A.L."/>
            <person name="Schatz M."/>
            <person name="Zhao Q."/>
            <person name="Wortman J.R."/>
            <person name="Bidwell S.L."/>
            <person name="Alsmark U.C.M."/>
            <person name="Besteiro S."/>
            <person name="Sicheritz-Ponten T."/>
            <person name="Noel C.J."/>
            <person name="Dacks J.B."/>
            <person name="Foster P.G."/>
            <person name="Simillion C."/>
            <person name="Van de Peer Y."/>
            <person name="Miranda-Saavedra D."/>
            <person name="Barton G.J."/>
            <person name="Westrop G.D."/>
            <person name="Mueller S."/>
            <person name="Dessi D."/>
            <person name="Fiori P.L."/>
            <person name="Ren Q."/>
            <person name="Paulsen I."/>
            <person name="Zhang H."/>
            <person name="Bastida-Corcuera F.D."/>
            <person name="Simoes-Barbosa A."/>
            <person name="Brown M.T."/>
            <person name="Hayes R.D."/>
            <person name="Mukherjee M."/>
            <person name="Okumura C.Y."/>
            <person name="Schneider R."/>
            <person name="Smith A.J."/>
            <person name="Vanacova S."/>
            <person name="Villalvazo M."/>
            <person name="Haas B.J."/>
            <person name="Pertea M."/>
            <person name="Feldblyum T.V."/>
            <person name="Utterback T.R."/>
            <person name="Shu C.L."/>
            <person name="Osoegawa K."/>
            <person name="de Jong P.J."/>
            <person name="Hrdy I."/>
            <person name="Horvathova L."/>
            <person name="Zubacova Z."/>
            <person name="Dolezal P."/>
            <person name="Malik S.B."/>
            <person name="Logsdon J.M. Jr."/>
            <person name="Henze K."/>
            <person name="Gupta A."/>
            <person name="Wang C.C."/>
            <person name="Dunne R.L."/>
            <person name="Upcroft J.A."/>
            <person name="Upcroft P."/>
            <person name="White O."/>
            <person name="Salzberg S.L."/>
            <person name="Tang P."/>
            <person name="Chiu C.-H."/>
            <person name="Lee Y.-S."/>
            <person name="Embley T.M."/>
            <person name="Coombs G.H."/>
            <person name="Mottram J.C."/>
            <person name="Tachezy J."/>
            <person name="Fraser-Liggett C.M."/>
            <person name="Johnson P.J."/>
        </authorList>
    </citation>
    <scope>NUCLEOTIDE SEQUENCE [LARGE SCALE GENOMIC DNA]</scope>
    <source>
        <strain evidence="5">G3</strain>
    </source>
</reference>
<dbReference type="VEuPathDB" id="TrichDB:TVAG_394790"/>
<dbReference type="Proteomes" id="UP000001542">
    <property type="component" value="Unassembled WGS sequence"/>
</dbReference>
<dbReference type="VEuPathDB" id="TrichDB:TVAGG3_0180940"/>
<dbReference type="VEuPathDB" id="TrichDB:TVAG_148960"/>
<keyword evidence="2 3" id="KW-0040">ANK repeat</keyword>
<dbReference type="STRING" id="5722.A2E9Z3"/>
<feature type="compositionally biased region" description="Basic and acidic residues" evidence="4">
    <location>
        <begin position="116"/>
        <end position="135"/>
    </location>
</feature>
<dbReference type="InterPro" id="IPR036770">
    <property type="entry name" value="Ankyrin_rpt-contain_sf"/>
</dbReference>
<protein>
    <submittedName>
        <fullName evidence="5">Uncharacterized protein</fullName>
    </submittedName>
</protein>
<feature type="repeat" description="ANK" evidence="3">
    <location>
        <begin position="254"/>
        <end position="280"/>
    </location>
</feature>
<dbReference type="AlphaFoldDB" id="A2E9Z3"/>
<feature type="region of interest" description="Disordered" evidence="4">
    <location>
        <begin position="116"/>
        <end position="164"/>
    </location>
</feature>
<feature type="compositionally biased region" description="Basic and acidic residues" evidence="4">
    <location>
        <begin position="142"/>
        <end position="155"/>
    </location>
</feature>
<evidence type="ECO:0000256" key="1">
    <source>
        <dbReference type="ARBA" id="ARBA00022737"/>
    </source>
</evidence>
<keyword evidence="1" id="KW-0677">Repeat</keyword>
<dbReference type="RefSeq" id="XP_001322778.1">
    <property type="nucleotide sequence ID" value="XM_001322743.1"/>
</dbReference>
<evidence type="ECO:0000256" key="3">
    <source>
        <dbReference type="PROSITE-ProRule" id="PRU00023"/>
    </source>
</evidence>
<dbReference type="Pfam" id="PF00023">
    <property type="entry name" value="Ank"/>
    <property type="match status" value="1"/>
</dbReference>
<dbReference type="InParanoid" id="A2E9Z3"/>
<evidence type="ECO:0000313" key="6">
    <source>
        <dbReference type="Proteomes" id="UP000001542"/>
    </source>
</evidence>
<sequence length="455" mass="51979">MSMDQDIIQNYEYIAAHISDYIKEGNFFDVFEVEDIKKILKNSNLTTNDFITLLKQSHHAIKTNKLYTCARNANVSIQSFEDVILTLKSIKKYMKLGILNSIIDFLNQKSKEMFDSTEKIQKHQTETNEIQKPKNDNQIQKSDGEAQKPKSDNEIKSPQPQMNQKEILSKIKKLKKSDDFESIYNFLDELSSQGNQAMVSKACEEGLWKKIAPKKDKNADEKNVLHVACERGNLNLVKSLARAGCTDDSSIFRYDNSPLIYASIGGNLELVKYLIYIGANSHWWYSLIIASKEGHLEVVKYFISIGAKKEANDNDRNSPLKFSSWNGHLEVVKYLISVGADKEVKGDYGETPLIKASENNHLEVVKYLVSIGANKEAKGITENTPLFSALKKATLKLLNILSVLVLIKKQRMIMEILHSFMHQNMVRLKLLNILSLLELIKKQRMIMEILHSFMH</sequence>